<evidence type="ECO:0000256" key="1">
    <source>
        <dbReference type="ARBA" id="ARBA00001971"/>
    </source>
</evidence>
<evidence type="ECO:0000256" key="2">
    <source>
        <dbReference type="ARBA" id="ARBA00003690"/>
    </source>
</evidence>
<feature type="non-terminal residue" evidence="15">
    <location>
        <position position="1"/>
    </location>
</feature>
<protein>
    <submittedName>
        <fullName evidence="15">Cytochrome p450 6k1</fullName>
    </submittedName>
</protein>
<dbReference type="Pfam" id="PF00067">
    <property type="entry name" value="p450"/>
    <property type="match status" value="1"/>
</dbReference>
<dbReference type="OrthoDB" id="2789670at2759"/>
<evidence type="ECO:0000256" key="3">
    <source>
        <dbReference type="ARBA" id="ARBA00004174"/>
    </source>
</evidence>
<evidence type="ECO:0000256" key="10">
    <source>
        <dbReference type="ARBA" id="ARBA00023002"/>
    </source>
</evidence>
<dbReference type="GO" id="GO:0005506">
    <property type="term" value="F:iron ion binding"/>
    <property type="evidence" value="ECO:0007669"/>
    <property type="project" value="InterPro"/>
</dbReference>
<dbReference type="GO" id="GO:0004497">
    <property type="term" value="F:monooxygenase activity"/>
    <property type="evidence" value="ECO:0007669"/>
    <property type="project" value="UniProtKB-KW"/>
</dbReference>
<evidence type="ECO:0000313" key="15">
    <source>
        <dbReference type="EMBL" id="KMQ85242.1"/>
    </source>
</evidence>
<dbReference type="GO" id="GO:0020037">
    <property type="term" value="F:heme binding"/>
    <property type="evidence" value="ECO:0007669"/>
    <property type="project" value="InterPro"/>
</dbReference>
<keyword evidence="7 14" id="KW-0479">Metal-binding</keyword>
<evidence type="ECO:0000256" key="5">
    <source>
        <dbReference type="ARBA" id="ARBA00010617"/>
    </source>
</evidence>
<dbReference type="SUPFAM" id="SSF48264">
    <property type="entry name" value="Cytochrome P450"/>
    <property type="match status" value="1"/>
</dbReference>
<keyword evidence="16" id="KW-1185">Reference proteome</keyword>
<comment type="cofactor">
    <cofactor evidence="1 14">
        <name>heme</name>
        <dbReference type="ChEBI" id="CHEBI:30413"/>
    </cofactor>
</comment>
<dbReference type="Proteomes" id="UP000036403">
    <property type="component" value="Unassembled WGS sequence"/>
</dbReference>
<evidence type="ECO:0000256" key="13">
    <source>
        <dbReference type="ARBA" id="ARBA00023136"/>
    </source>
</evidence>
<evidence type="ECO:0000256" key="4">
    <source>
        <dbReference type="ARBA" id="ARBA00004406"/>
    </source>
</evidence>
<keyword evidence="9" id="KW-0492">Microsome</keyword>
<dbReference type="InterPro" id="IPR036396">
    <property type="entry name" value="Cyt_P450_sf"/>
</dbReference>
<comment type="similarity">
    <text evidence="5">Belongs to the cytochrome P450 family.</text>
</comment>
<evidence type="ECO:0000256" key="14">
    <source>
        <dbReference type="PIRSR" id="PIRSR602403-1"/>
    </source>
</evidence>
<proteinExistence type="inferred from homology"/>
<dbReference type="GO" id="GO:0005789">
    <property type="term" value="C:endoplasmic reticulum membrane"/>
    <property type="evidence" value="ECO:0007669"/>
    <property type="project" value="UniProtKB-SubCell"/>
</dbReference>
<evidence type="ECO:0000256" key="8">
    <source>
        <dbReference type="ARBA" id="ARBA00022824"/>
    </source>
</evidence>
<comment type="function">
    <text evidence="2">May be involved in the metabolism of insect hormones and in the breakdown of synthetic insecticides.</text>
</comment>
<sequence>LLSLPYLDMVVSETLRMYPTLPFLDRVTTETYKMPNSDLVLEKDTPIYISMLGMHYDPEYFPDPDKFDPERFNEENKHNIPSCAYFPFGEGPHACIDAYQVRMCRQLQLCIS</sequence>
<dbReference type="PaxDb" id="67767-A0A0J7K4I7"/>
<dbReference type="GO" id="GO:0016705">
    <property type="term" value="F:oxidoreductase activity, acting on paired donors, with incorporation or reduction of molecular oxygen"/>
    <property type="evidence" value="ECO:0007669"/>
    <property type="project" value="InterPro"/>
</dbReference>
<evidence type="ECO:0000256" key="12">
    <source>
        <dbReference type="ARBA" id="ARBA00023033"/>
    </source>
</evidence>
<dbReference type="InterPro" id="IPR002403">
    <property type="entry name" value="Cyt_P450_E_grp-IV"/>
</dbReference>
<evidence type="ECO:0000256" key="6">
    <source>
        <dbReference type="ARBA" id="ARBA00022617"/>
    </source>
</evidence>
<keyword evidence="12" id="KW-0503">Monooxygenase</keyword>
<evidence type="ECO:0000313" key="16">
    <source>
        <dbReference type="Proteomes" id="UP000036403"/>
    </source>
</evidence>
<keyword evidence="8" id="KW-0256">Endoplasmic reticulum</keyword>
<reference evidence="15 16" key="1">
    <citation type="submission" date="2015-04" db="EMBL/GenBank/DDBJ databases">
        <title>Lasius niger genome sequencing.</title>
        <authorList>
            <person name="Konorov E.A."/>
            <person name="Nikitin M.A."/>
            <person name="Kirill M.V."/>
            <person name="Chang P."/>
        </authorList>
    </citation>
    <scope>NUCLEOTIDE SEQUENCE [LARGE SCALE GENOMIC DNA]</scope>
    <source>
        <tissue evidence="15">Whole</tissue>
    </source>
</reference>
<dbReference type="AlphaFoldDB" id="A0A0J7K4I7"/>
<feature type="binding site" description="axial binding residue" evidence="14">
    <location>
        <position position="95"/>
    </location>
    <ligand>
        <name>heme</name>
        <dbReference type="ChEBI" id="CHEBI:30413"/>
    </ligand>
    <ligandPart>
        <name>Fe</name>
        <dbReference type="ChEBI" id="CHEBI:18248"/>
    </ligandPart>
</feature>
<dbReference type="InterPro" id="IPR050476">
    <property type="entry name" value="Insect_CytP450_Detox"/>
</dbReference>
<keyword evidence="6 14" id="KW-0349">Heme</keyword>
<dbReference type="PANTHER" id="PTHR24292">
    <property type="entry name" value="CYTOCHROME P450"/>
    <property type="match status" value="1"/>
</dbReference>
<keyword evidence="11 14" id="KW-0408">Iron</keyword>
<dbReference type="STRING" id="67767.A0A0J7K4I7"/>
<organism evidence="15 16">
    <name type="scientific">Lasius niger</name>
    <name type="common">Black garden ant</name>
    <dbReference type="NCBI Taxonomy" id="67767"/>
    <lineage>
        <taxon>Eukaryota</taxon>
        <taxon>Metazoa</taxon>
        <taxon>Ecdysozoa</taxon>
        <taxon>Arthropoda</taxon>
        <taxon>Hexapoda</taxon>
        <taxon>Insecta</taxon>
        <taxon>Pterygota</taxon>
        <taxon>Neoptera</taxon>
        <taxon>Endopterygota</taxon>
        <taxon>Hymenoptera</taxon>
        <taxon>Apocrita</taxon>
        <taxon>Aculeata</taxon>
        <taxon>Formicoidea</taxon>
        <taxon>Formicidae</taxon>
        <taxon>Formicinae</taxon>
        <taxon>Lasius</taxon>
        <taxon>Lasius</taxon>
    </lineage>
</organism>
<keyword evidence="10" id="KW-0560">Oxidoreductase</keyword>
<dbReference type="PANTHER" id="PTHR24292:SF45">
    <property type="entry name" value="CYTOCHROME P450 6G1-RELATED"/>
    <property type="match status" value="1"/>
</dbReference>
<evidence type="ECO:0000256" key="9">
    <source>
        <dbReference type="ARBA" id="ARBA00022848"/>
    </source>
</evidence>
<name>A0A0J7K4I7_LASNI</name>
<evidence type="ECO:0000256" key="7">
    <source>
        <dbReference type="ARBA" id="ARBA00022723"/>
    </source>
</evidence>
<dbReference type="PRINTS" id="PR00465">
    <property type="entry name" value="EP450IV"/>
</dbReference>
<dbReference type="InterPro" id="IPR001128">
    <property type="entry name" value="Cyt_P450"/>
</dbReference>
<keyword evidence="13" id="KW-0472">Membrane</keyword>
<comment type="caution">
    <text evidence="15">The sequence shown here is derived from an EMBL/GenBank/DDBJ whole genome shotgun (WGS) entry which is preliminary data.</text>
</comment>
<gene>
    <name evidence="15" type="ORF">RF55_16317</name>
</gene>
<accession>A0A0J7K4I7</accession>
<dbReference type="Gene3D" id="1.10.630.10">
    <property type="entry name" value="Cytochrome P450"/>
    <property type="match status" value="1"/>
</dbReference>
<dbReference type="EMBL" id="LBMM01014290">
    <property type="protein sequence ID" value="KMQ85242.1"/>
    <property type="molecule type" value="Genomic_DNA"/>
</dbReference>
<comment type="subcellular location">
    <subcellularLocation>
        <location evidence="4">Endoplasmic reticulum membrane</location>
        <topology evidence="4">Peripheral membrane protein</topology>
    </subcellularLocation>
    <subcellularLocation>
        <location evidence="3">Microsome membrane</location>
        <topology evidence="3">Peripheral membrane protein</topology>
    </subcellularLocation>
</comment>
<evidence type="ECO:0000256" key="11">
    <source>
        <dbReference type="ARBA" id="ARBA00023004"/>
    </source>
</evidence>